<comment type="caution">
    <text evidence="8">The sequence shown here is derived from an EMBL/GenBank/DDBJ whole genome shotgun (WGS) entry which is preliminary data.</text>
</comment>
<dbReference type="Pfam" id="PF00194">
    <property type="entry name" value="Carb_anhydrase"/>
    <property type="match status" value="1"/>
</dbReference>
<keyword evidence="9" id="KW-1185">Reference proteome</keyword>
<evidence type="ECO:0000259" key="7">
    <source>
        <dbReference type="PROSITE" id="PS51144"/>
    </source>
</evidence>
<reference evidence="8 9" key="1">
    <citation type="journal article" date="2015" name="Genome Announc.">
        <title>Expanding the biotechnology potential of lactobacilli through comparative genomics of 213 strains and associated genera.</title>
        <authorList>
            <person name="Sun Z."/>
            <person name="Harris H.M."/>
            <person name="McCann A."/>
            <person name="Guo C."/>
            <person name="Argimon S."/>
            <person name="Zhang W."/>
            <person name="Yang X."/>
            <person name="Jeffery I.B."/>
            <person name="Cooney J.C."/>
            <person name="Kagawa T.F."/>
            <person name="Liu W."/>
            <person name="Song Y."/>
            <person name="Salvetti E."/>
            <person name="Wrobel A."/>
            <person name="Rasinkangas P."/>
            <person name="Parkhill J."/>
            <person name="Rea M.C."/>
            <person name="O'Sullivan O."/>
            <person name="Ritari J."/>
            <person name="Douillard F.P."/>
            <person name="Paul Ross R."/>
            <person name="Yang R."/>
            <person name="Briner A.E."/>
            <person name="Felis G.E."/>
            <person name="de Vos W.M."/>
            <person name="Barrangou R."/>
            <person name="Klaenhammer T.R."/>
            <person name="Caufield P.W."/>
            <person name="Cui Y."/>
            <person name="Zhang H."/>
            <person name="O'Toole P.W."/>
        </authorList>
    </citation>
    <scope>NUCLEOTIDE SEQUENCE [LARGE SCALE GENOMIC DNA]</scope>
    <source>
        <strain evidence="8 9">DSM 20014</strain>
    </source>
</reference>
<protein>
    <recommendedName>
        <fullName evidence="2">carbonic anhydrase</fullName>
        <ecNumber evidence="2">4.2.1.1</ecNumber>
    </recommendedName>
</protein>
<dbReference type="SMART" id="SM01057">
    <property type="entry name" value="Carb_anhydrase"/>
    <property type="match status" value="1"/>
</dbReference>
<evidence type="ECO:0000256" key="6">
    <source>
        <dbReference type="ARBA" id="ARBA00048348"/>
    </source>
</evidence>
<dbReference type="PROSITE" id="PS51144">
    <property type="entry name" value="ALPHA_CA_2"/>
    <property type="match status" value="1"/>
</dbReference>
<proteinExistence type="inferred from homology"/>
<keyword evidence="3" id="KW-0479">Metal-binding</keyword>
<name>A0A0R2JK32_9LACO</name>
<keyword evidence="4" id="KW-0862">Zinc</keyword>
<comment type="similarity">
    <text evidence="1">Belongs to the alpha-carbonic anhydrase family.</text>
</comment>
<gene>
    <name evidence="8" type="ORF">IV67_GL000822</name>
</gene>
<dbReference type="EC" id="4.2.1.1" evidence="2"/>
<dbReference type="InterPro" id="IPR036398">
    <property type="entry name" value="CA_dom_sf"/>
</dbReference>
<evidence type="ECO:0000313" key="9">
    <source>
        <dbReference type="Proteomes" id="UP000051673"/>
    </source>
</evidence>
<accession>A0A0R2JK32</accession>
<dbReference type="CDD" id="cd03124">
    <property type="entry name" value="alpha_CA_prokaryotic_like"/>
    <property type="match status" value="1"/>
</dbReference>
<keyword evidence="5" id="KW-0456">Lyase</keyword>
<dbReference type="InterPro" id="IPR023561">
    <property type="entry name" value="Carbonic_anhydrase_a-class"/>
</dbReference>
<dbReference type="PANTHER" id="PTHR18952:SF265">
    <property type="entry name" value="CARBONIC ANHYDRASE"/>
    <property type="match status" value="1"/>
</dbReference>
<dbReference type="Gene3D" id="3.10.200.10">
    <property type="entry name" value="Alpha carbonic anhydrase"/>
    <property type="match status" value="1"/>
</dbReference>
<organism evidence="8 9">
    <name type="scientific">Weissella minor</name>
    <dbReference type="NCBI Taxonomy" id="1620"/>
    <lineage>
        <taxon>Bacteria</taxon>
        <taxon>Bacillati</taxon>
        <taxon>Bacillota</taxon>
        <taxon>Bacilli</taxon>
        <taxon>Lactobacillales</taxon>
        <taxon>Lactobacillaceae</taxon>
        <taxon>Weissella</taxon>
    </lineage>
</organism>
<dbReference type="GO" id="GO:0008270">
    <property type="term" value="F:zinc ion binding"/>
    <property type="evidence" value="ECO:0007669"/>
    <property type="project" value="InterPro"/>
</dbReference>
<feature type="domain" description="Alpha-carbonic anhydrase" evidence="7">
    <location>
        <begin position="2"/>
        <end position="208"/>
    </location>
</feature>
<dbReference type="Proteomes" id="UP000051673">
    <property type="component" value="Unassembled WGS sequence"/>
</dbReference>
<dbReference type="SUPFAM" id="SSF51069">
    <property type="entry name" value="Carbonic anhydrase"/>
    <property type="match status" value="1"/>
</dbReference>
<evidence type="ECO:0000256" key="5">
    <source>
        <dbReference type="ARBA" id="ARBA00023239"/>
    </source>
</evidence>
<dbReference type="STRING" id="1620.IV67_GL000822"/>
<dbReference type="AlphaFoldDB" id="A0A0R2JK32"/>
<evidence type="ECO:0000313" key="8">
    <source>
        <dbReference type="EMBL" id="KRN76246.1"/>
    </source>
</evidence>
<dbReference type="InterPro" id="IPR001148">
    <property type="entry name" value="CA_dom"/>
</dbReference>
<dbReference type="OrthoDB" id="5327615at2"/>
<sequence length="208" mass="23176">MKHLNYEHQNDWDFVSGQQQSPIALTHKQATIDPNLDNITLSYENKIAYVRDTGASIEFGLTGTAQLNHRTFNAVQAHIHTPGEHTIDGQQSIAELHLVHQSVSGQLAVVAVPINLGSANPALSIILDHLPTTESFTIPLPELMDTPLNYLNYIGSLTTPPLTENVEWYVIDNSATISTEQLDFLHQFYNGNNRALQPSNNRPIQYHC</sequence>
<dbReference type="PATRIC" id="fig|1620.3.peg.837"/>
<evidence type="ECO:0000256" key="2">
    <source>
        <dbReference type="ARBA" id="ARBA00012925"/>
    </source>
</evidence>
<dbReference type="RefSeq" id="WP_057788405.1">
    <property type="nucleotide sequence ID" value="NZ_JQCD01000030.1"/>
</dbReference>
<evidence type="ECO:0000256" key="1">
    <source>
        <dbReference type="ARBA" id="ARBA00010718"/>
    </source>
</evidence>
<comment type="catalytic activity">
    <reaction evidence="6">
        <text>hydrogencarbonate + H(+) = CO2 + H2O</text>
        <dbReference type="Rhea" id="RHEA:10748"/>
        <dbReference type="ChEBI" id="CHEBI:15377"/>
        <dbReference type="ChEBI" id="CHEBI:15378"/>
        <dbReference type="ChEBI" id="CHEBI:16526"/>
        <dbReference type="ChEBI" id="CHEBI:17544"/>
        <dbReference type="EC" id="4.2.1.1"/>
    </reaction>
</comment>
<evidence type="ECO:0000256" key="3">
    <source>
        <dbReference type="ARBA" id="ARBA00022723"/>
    </source>
</evidence>
<dbReference type="InterPro" id="IPR041891">
    <property type="entry name" value="Alpha_CA_prokaryot-like"/>
</dbReference>
<evidence type="ECO:0000256" key="4">
    <source>
        <dbReference type="ARBA" id="ARBA00022833"/>
    </source>
</evidence>
<dbReference type="GO" id="GO:0004089">
    <property type="term" value="F:carbonate dehydratase activity"/>
    <property type="evidence" value="ECO:0007669"/>
    <property type="project" value="UniProtKB-EC"/>
</dbReference>
<dbReference type="EMBL" id="JQCD01000030">
    <property type="protein sequence ID" value="KRN76246.1"/>
    <property type="molecule type" value="Genomic_DNA"/>
</dbReference>
<dbReference type="PANTHER" id="PTHR18952">
    <property type="entry name" value="CARBONIC ANHYDRASE"/>
    <property type="match status" value="1"/>
</dbReference>